<comment type="similarity">
    <text evidence="1">Belongs to the zinc-containing alcohol dehydrogenase family.</text>
</comment>
<evidence type="ECO:0000313" key="5">
    <source>
        <dbReference type="Proteomes" id="UP001270362"/>
    </source>
</evidence>
<dbReference type="InterPro" id="IPR013154">
    <property type="entry name" value="ADH-like_N"/>
</dbReference>
<evidence type="ECO:0000259" key="3">
    <source>
        <dbReference type="SMART" id="SM00829"/>
    </source>
</evidence>
<dbReference type="Proteomes" id="UP001270362">
    <property type="component" value="Unassembled WGS sequence"/>
</dbReference>
<dbReference type="Gene3D" id="3.90.180.10">
    <property type="entry name" value="Medium-chain alcohol dehydrogenases, catalytic domain"/>
    <property type="match status" value="1"/>
</dbReference>
<dbReference type="InterPro" id="IPR011032">
    <property type="entry name" value="GroES-like_sf"/>
</dbReference>
<name>A0AAE0X2Q1_9PEZI</name>
<dbReference type="AlphaFoldDB" id="A0AAE0X2Q1"/>
<dbReference type="InterPro" id="IPR020843">
    <property type="entry name" value="ER"/>
</dbReference>
<dbReference type="Gene3D" id="3.40.50.720">
    <property type="entry name" value="NAD(P)-binding Rossmann-like Domain"/>
    <property type="match status" value="1"/>
</dbReference>
<dbReference type="PANTHER" id="PTHR45348">
    <property type="entry name" value="HYPOTHETICAL OXIDOREDUCTASE (EUROFUNG)"/>
    <property type="match status" value="1"/>
</dbReference>
<evidence type="ECO:0000256" key="1">
    <source>
        <dbReference type="ARBA" id="ARBA00008072"/>
    </source>
</evidence>
<dbReference type="InterPro" id="IPR013149">
    <property type="entry name" value="ADH-like_C"/>
</dbReference>
<comment type="caution">
    <text evidence="4">The sequence shown here is derived from an EMBL/GenBank/DDBJ whole genome shotgun (WGS) entry which is preliminary data.</text>
</comment>
<reference evidence="4" key="2">
    <citation type="submission" date="2023-06" db="EMBL/GenBank/DDBJ databases">
        <authorList>
            <consortium name="Lawrence Berkeley National Laboratory"/>
            <person name="Haridas S."/>
            <person name="Hensen N."/>
            <person name="Bonometti L."/>
            <person name="Westerberg I."/>
            <person name="Brannstrom I.O."/>
            <person name="Guillou S."/>
            <person name="Cros-Aarteil S."/>
            <person name="Calhoun S."/>
            <person name="Kuo A."/>
            <person name="Mondo S."/>
            <person name="Pangilinan J."/>
            <person name="Riley R."/>
            <person name="Labutti K."/>
            <person name="Andreopoulos B."/>
            <person name="Lipzen A."/>
            <person name="Chen C."/>
            <person name="Yanf M."/>
            <person name="Daum C."/>
            <person name="Ng V."/>
            <person name="Clum A."/>
            <person name="Steindorff A."/>
            <person name="Ohm R."/>
            <person name="Martin F."/>
            <person name="Silar P."/>
            <person name="Natvig D."/>
            <person name="Lalanne C."/>
            <person name="Gautier V."/>
            <person name="Ament-Velasquez S.L."/>
            <person name="Kruys A."/>
            <person name="Hutchinson M.I."/>
            <person name="Powell A.J."/>
            <person name="Barry K."/>
            <person name="Miller A.N."/>
            <person name="Grigoriev I.V."/>
            <person name="Debuchy R."/>
            <person name="Gladieux P."/>
            <person name="Thoren M.H."/>
            <person name="Johannesson H."/>
        </authorList>
    </citation>
    <scope>NUCLEOTIDE SEQUENCE</scope>
    <source>
        <strain evidence="4">CBS 314.62</strain>
    </source>
</reference>
<dbReference type="EMBL" id="JAULSO010000004">
    <property type="protein sequence ID" value="KAK3683402.1"/>
    <property type="molecule type" value="Genomic_DNA"/>
</dbReference>
<dbReference type="SUPFAM" id="SSF50129">
    <property type="entry name" value="GroES-like"/>
    <property type="match status" value="1"/>
</dbReference>
<dbReference type="PANTHER" id="PTHR45348:SF2">
    <property type="entry name" value="ZINC-TYPE ALCOHOL DEHYDROGENASE-LIKE PROTEIN C2E1P3.01"/>
    <property type="match status" value="1"/>
</dbReference>
<dbReference type="Pfam" id="PF08240">
    <property type="entry name" value="ADH_N"/>
    <property type="match status" value="1"/>
</dbReference>
<dbReference type="InterPro" id="IPR047122">
    <property type="entry name" value="Trans-enoyl_RdTase-like"/>
</dbReference>
<dbReference type="GO" id="GO:0016651">
    <property type="term" value="F:oxidoreductase activity, acting on NAD(P)H"/>
    <property type="evidence" value="ECO:0007669"/>
    <property type="project" value="InterPro"/>
</dbReference>
<dbReference type="CDD" id="cd08249">
    <property type="entry name" value="enoyl_reductase_like"/>
    <property type="match status" value="1"/>
</dbReference>
<evidence type="ECO:0000313" key="4">
    <source>
        <dbReference type="EMBL" id="KAK3683402.1"/>
    </source>
</evidence>
<reference evidence="4" key="1">
    <citation type="journal article" date="2023" name="Mol. Phylogenet. Evol.">
        <title>Genome-scale phylogeny and comparative genomics of the fungal order Sordariales.</title>
        <authorList>
            <person name="Hensen N."/>
            <person name="Bonometti L."/>
            <person name="Westerberg I."/>
            <person name="Brannstrom I.O."/>
            <person name="Guillou S."/>
            <person name="Cros-Aarteil S."/>
            <person name="Calhoun S."/>
            <person name="Haridas S."/>
            <person name="Kuo A."/>
            <person name="Mondo S."/>
            <person name="Pangilinan J."/>
            <person name="Riley R."/>
            <person name="LaButti K."/>
            <person name="Andreopoulos B."/>
            <person name="Lipzen A."/>
            <person name="Chen C."/>
            <person name="Yan M."/>
            <person name="Daum C."/>
            <person name="Ng V."/>
            <person name="Clum A."/>
            <person name="Steindorff A."/>
            <person name="Ohm R.A."/>
            <person name="Martin F."/>
            <person name="Silar P."/>
            <person name="Natvig D.O."/>
            <person name="Lalanne C."/>
            <person name="Gautier V."/>
            <person name="Ament-Velasquez S.L."/>
            <person name="Kruys A."/>
            <person name="Hutchinson M.I."/>
            <person name="Powell A.J."/>
            <person name="Barry K."/>
            <person name="Miller A.N."/>
            <person name="Grigoriev I.V."/>
            <person name="Debuchy R."/>
            <person name="Gladieux P."/>
            <person name="Hiltunen Thoren M."/>
            <person name="Johannesson H."/>
        </authorList>
    </citation>
    <scope>NUCLEOTIDE SEQUENCE</scope>
    <source>
        <strain evidence="4">CBS 314.62</strain>
    </source>
</reference>
<protein>
    <submittedName>
        <fullName evidence="4">Chaperonin 10-like protein</fullName>
    </submittedName>
</protein>
<dbReference type="SMART" id="SM00829">
    <property type="entry name" value="PKS_ER"/>
    <property type="match status" value="1"/>
</dbReference>
<evidence type="ECO:0000256" key="2">
    <source>
        <dbReference type="ARBA" id="ARBA00023002"/>
    </source>
</evidence>
<gene>
    <name evidence="4" type="ORF">B0T22DRAFT_467859</name>
</gene>
<dbReference type="Pfam" id="PF00107">
    <property type="entry name" value="ADH_zinc_N"/>
    <property type="match status" value="1"/>
</dbReference>
<proteinExistence type="inferred from homology"/>
<sequence length="378" mass="39866">MTPPTNTAAWLPKAKARLQVGPAPYTPPGENELVVKTGAVAVNPVEWSKQLIGDMMFSWIKYPFILGNDLAGEVVAVGTGPTASRFQPGDRVLAHALAMDPAVNRAAEGAFQAYVVVRAHMAAHIPDSLPYERACVLPLCLSTAACGLFQKDYLALQPPIPALADRKTTGEVVLVWGGSTSVGSNAVQLAAAAGYVVIATASPRNFDYLKTLGATHVFDYRAPTVVDDIVAAIGPSRPVAGALAVGNNSTENCIRVLARCKAGGNRFVAQASFPWPESTSFSLAGLAGFALGMAWWNVKVAAMTRVQGVKTKFIFGSSLMGNEVSKLLYEDFLPRALEEGTFVPAPEPLVVGTGLESVQHALDVHKKGVSAKKVVVTI</sequence>
<keyword evidence="5" id="KW-1185">Reference proteome</keyword>
<accession>A0AAE0X2Q1</accession>
<feature type="domain" description="Enoyl reductase (ER)" evidence="3">
    <location>
        <begin position="15"/>
        <end position="315"/>
    </location>
</feature>
<organism evidence="4 5">
    <name type="scientific">Podospora appendiculata</name>
    <dbReference type="NCBI Taxonomy" id="314037"/>
    <lineage>
        <taxon>Eukaryota</taxon>
        <taxon>Fungi</taxon>
        <taxon>Dikarya</taxon>
        <taxon>Ascomycota</taxon>
        <taxon>Pezizomycotina</taxon>
        <taxon>Sordariomycetes</taxon>
        <taxon>Sordariomycetidae</taxon>
        <taxon>Sordariales</taxon>
        <taxon>Podosporaceae</taxon>
        <taxon>Podospora</taxon>
    </lineage>
</organism>
<dbReference type="InterPro" id="IPR036291">
    <property type="entry name" value="NAD(P)-bd_dom_sf"/>
</dbReference>
<keyword evidence="2" id="KW-0560">Oxidoreductase</keyword>
<dbReference type="SUPFAM" id="SSF51735">
    <property type="entry name" value="NAD(P)-binding Rossmann-fold domains"/>
    <property type="match status" value="1"/>
</dbReference>